<evidence type="ECO:0000313" key="1">
    <source>
        <dbReference type="EMBL" id="MFA0813132.1"/>
    </source>
</evidence>
<evidence type="ECO:0000313" key="2">
    <source>
        <dbReference type="Proteomes" id="UP001569428"/>
    </source>
</evidence>
<dbReference type="EMBL" id="JBGMEK010000072">
    <property type="protein sequence ID" value="MFA0813132.1"/>
    <property type="molecule type" value="Genomic_DNA"/>
</dbReference>
<gene>
    <name evidence="1" type="ORF">ACCI49_19720</name>
</gene>
<reference evidence="1 2" key="1">
    <citation type="submission" date="2024-08" db="EMBL/GenBank/DDBJ databases">
        <authorList>
            <person name="Ishaq N."/>
        </authorList>
    </citation>
    <scope>NUCLEOTIDE SEQUENCE [LARGE SCALE GENOMIC DNA]</scope>
    <source>
        <strain evidence="1 2">DSM 18651</strain>
    </source>
</reference>
<dbReference type="Proteomes" id="UP001569428">
    <property type="component" value="Unassembled WGS sequence"/>
</dbReference>
<organism evidence="1 2">
    <name type="scientific">Microbulbifer epialgicus</name>
    <dbReference type="NCBI Taxonomy" id="393907"/>
    <lineage>
        <taxon>Bacteria</taxon>
        <taxon>Pseudomonadati</taxon>
        <taxon>Pseudomonadota</taxon>
        <taxon>Gammaproteobacteria</taxon>
        <taxon>Cellvibrionales</taxon>
        <taxon>Microbulbiferaceae</taxon>
        <taxon>Microbulbifer</taxon>
    </lineage>
</organism>
<sequence length="61" mass="6774">MGEQTTTDQQGLATWRSVRSIVLSGLWHSADVAELAQAIFIALDEATEHRPRKDTEAVIHD</sequence>
<comment type="caution">
    <text evidence="1">The sequence shown here is derived from an EMBL/GenBank/DDBJ whole genome shotgun (WGS) entry which is preliminary data.</text>
</comment>
<name>A0ABV4P455_9GAMM</name>
<protein>
    <submittedName>
        <fullName evidence="1">Uncharacterized protein</fullName>
    </submittedName>
</protein>
<dbReference type="RefSeq" id="WP_371840900.1">
    <property type="nucleotide sequence ID" value="NZ_JBGMEK010000072.1"/>
</dbReference>
<proteinExistence type="predicted"/>
<keyword evidence="2" id="KW-1185">Reference proteome</keyword>
<accession>A0ABV4P455</accession>